<name>W2RK17_CYPE1</name>
<dbReference type="InParanoid" id="W2RK17"/>
<dbReference type="Proteomes" id="UP000030752">
    <property type="component" value="Unassembled WGS sequence"/>
</dbReference>
<dbReference type="RefSeq" id="XP_008720349.1">
    <property type="nucleotide sequence ID" value="XM_008722127.1"/>
</dbReference>
<protein>
    <submittedName>
        <fullName evidence="2">Uncharacterized protein</fullName>
    </submittedName>
</protein>
<proteinExistence type="predicted"/>
<sequence length="71" mass="7524">MPLATGTNGQQGNGVYSVDANGKGASPKVVRTLAQLRSQGVVKAIQENIDRDMGMALSHSEMGIKPERVEQ</sequence>
<dbReference type="VEuPathDB" id="FungiDB:HMPREF1541_07804"/>
<evidence type="ECO:0000313" key="2">
    <source>
        <dbReference type="EMBL" id="ETN36817.1"/>
    </source>
</evidence>
<keyword evidence="3" id="KW-1185">Reference proteome</keyword>
<dbReference type="AlphaFoldDB" id="W2RK17"/>
<accession>W2RK17</accession>
<feature type="compositionally biased region" description="Polar residues" evidence="1">
    <location>
        <begin position="1"/>
        <end position="14"/>
    </location>
</feature>
<evidence type="ECO:0000313" key="3">
    <source>
        <dbReference type="Proteomes" id="UP000030752"/>
    </source>
</evidence>
<organism evidence="2 3">
    <name type="scientific">Cyphellophora europaea (strain CBS 101466)</name>
    <name type="common">Phialophora europaea</name>
    <dbReference type="NCBI Taxonomy" id="1220924"/>
    <lineage>
        <taxon>Eukaryota</taxon>
        <taxon>Fungi</taxon>
        <taxon>Dikarya</taxon>
        <taxon>Ascomycota</taxon>
        <taxon>Pezizomycotina</taxon>
        <taxon>Eurotiomycetes</taxon>
        <taxon>Chaetothyriomycetidae</taxon>
        <taxon>Chaetothyriales</taxon>
        <taxon>Cyphellophoraceae</taxon>
        <taxon>Cyphellophora</taxon>
    </lineage>
</organism>
<reference evidence="2 3" key="1">
    <citation type="submission" date="2013-03" db="EMBL/GenBank/DDBJ databases">
        <title>The Genome Sequence of Phialophora europaea CBS 101466.</title>
        <authorList>
            <consortium name="The Broad Institute Genomics Platform"/>
            <person name="Cuomo C."/>
            <person name="de Hoog S."/>
            <person name="Gorbushina A."/>
            <person name="Walker B."/>
            <person name="Young S.K."/>
            <person name="Zeng Q."/>
            <person name="Gargeya S."/>
            <person name="Fitzgerald M."/>
            <person name="Haas B."/>
            <person name="Abouelleil A."/>
            <person name="Allen A.W."/>
            <person name="Alvarado L."/>
            <person name="Arachchi H.M."/>
            <person name="Berlin A.M."/>
            <person name="Chapman S.B."/>
            <person name="Gainer-Dewar J."/>
            <person name="Goldberg J."/>
            <person name="Griggs A."/>
            <person name="Gujja S."/>
            <person name="Hansen M."/>
            <person name="Howarth C."/>
            <person name="Imamovic A."/>
            <person name="Ireland A."/>
            <person name="Larimer J."/>
            <person name="McCowan C."/>
            <person name="Murphy C."/>
            <person name="Pearson M."/>
            <person name="Poon T.W."/>
            <person name="Priest M."/>
            <person name="Roberts A."/>
            <person name="Saif S."/>
            <person name="Shea T."/>
            <person name="Sisk P."/>
            <person name="Sykes S."/>
            <person name="Wortman J."/>
            <person name="Nusbaum C."/>
            <person name="Birren B."/>
        </authorList>
    </citation>
    <scope>NUCLEOTIDE SEQUENCE [LARGE SCALE GENOMIC DNA]</scope>
    <source>
        <strain evidence="2 3">CBS 101466</strain>
    </source>
</reference>
<gene>
    <name evidence="2" type="ORF">HMPREF1541_07804</name>
</gene>
<feature type="region of interest" description="Disordered" evidence="1">
    <location>
        <begin position="1"/>
        <end position="22"/>
    </location>
</feature>
<dbReference type="EMBL" id="KB822724">
    <property type="protein sequence ID" value="ETN36817.1"/>
    <property type="molecule type" value="Genomic_DNA"/>
</dbReference>
<evidence type="ECO:0000256" key="1">
    <source>
        <dbReference type="SAM" id="MobiDB-lite"/>
    </source>
</evidence>
<dbReference type="GeneID" id="19975143"/>
<dbReference type="HOGENOM" id="CLU_2739947_0_0_1"/>